<dbReference type="RefSeq" id="WP_258294481.1">
    <property type="nucleotide sequence ID" value="NZ_JANKJG010000005.1"/>
</dbReference>
<dbReference type="InterPro" id="IPR036188">
    <property type="entry name" value="FAD/NAD-bd_sf"/>
</dbReference>
<evidence type="ECO:0000313" key="4">
    <source>
        <dbReference type="Proteomes" id="UP001165396"/>
    </source>
</evidence>
<accession>A0ABT1Z0V8</accession>
<keyword evidence="4" id="KW-1185">Reference proteome</keyword>
<evidence type="ECO:0000259" key="2">
    <source>
        <dbReference type="Pfam" id="PF01266"/>
    </source>
</evidence>
<dbReference type="SUPFAM" id="SSF51905">
    <property type="entry name" value="FAD/NAD(P)-binding domain"/>
    <property type="match status" value="1"/>
</dbReference>
<feature type="domain" description="FAD dependent oxidoreductase" evidence="2">
    <location>
        <begin position="3"/>
        <end position="335"/>
    </location>
</feature>
<evidence type="ECO:0000256" key="1">
    <source>
        <dbReference type="ARBA" id="ARBA00023002"/>
    </source>
</evidence>
<name>A0ABT1Z0V8_9RHOB</name>
<dbReference type="InterPro" id="IPR006076">
    <property type="entry name" value="FAD-dep_OxRdtase"/>
</dbReference>
<dbReference type="Proteomes" id="UP001165396">
    <property type="component" value="Unassembled WGS sequence"/>
</dbReference>
<evidence type="ECO:0000313" key="3">
    <source>
        <dbReference type="EMBL" id="MCR8826753.1"/>
    </source>
</evidence>
<dbReference type="Gene3D" id="3.30.9.10">
    <property type="entry name" value="D-Amino Acid Oxidase, subunit A, domain 2"/>
    <property type="match status" value="1"/>
</dbReference>
<dbReference type="EMBL" id="JANKJG010000005">
    <property type="protein sequence ID" value="MCR8826753.1"/>
    <property type="molecule type" value="Genomic_DNA"/>
</dbReference>
<organism evidence="3 4">
    <name type="scientific">Pseudosulfitobacter koreensis</name>
    <dbReference type="NCBI Taxonomy" id="2968472"/>
    <lineage>
        <taxon>Bacteria</taxon>
        <taxon>Pseudomonadati</taxon>
        <taxon>Pseudomonadota</taxon>
        <taxon>Alphaproteobacteria</taxon>
        <taxon>Rhodobacterales</taxon>
        <taxon>Roseobacteraceae</taxon>
        <taxon>Pseudosulfitobacter</taxon>
    </lineage>
</organism>
<proteinExistence type="predicted"/>
<comment type="caution">
    <text evidence="3">The sequence shown here is derived from an EMBL/GenBank/DDBJ whole genome shotgun (WGS) entry which is preliminary data.</text>
</comment>
<protein>
    <submittedName>
        <fullName evidence="3">FAD-binding oxidoreductase</fullName>
    </submittedName>
</protein>
<keyword evidence="1" id="KW-0560">Oxidoreductase</keyword>
<reference evidence="3" key="1">
    <citation type="submission" date="2022-07" db="EMBL/GenBank/DDBJ databases">
        <title>Pseudosulfitobacter sp. strain AP-MA-4, whole genome sequence.</title>
        <authorList>
            <person name="Jiang Y."/>
        </authorList>
    </citation>
    <scope>NUCLEOTIDE SEQUENCE</scope>
    <source>
        <strain evidence="3">AP-MA-4</strain>
    </source>
</reference>
<dbReference type="Pfam" id="PF01266">
    <property type="entry name" value="DAO"/>
    <property type="match status" value="1"/>
</dbReference>
<dbReference type="Gene3D" id="3.50.50.60">
    <property type="entry name" value="FAD/NAD(P)-binding domain"/>
    <property type="match status" value="1"/>
</dbReference>
<gene>
    <name evidence="3" type="ORF">NTA49_09405</name>
</gene>
<sequence>MQVVVVGAGVIGASVAYHLARGGAQVTVIDGAGVAAGATGRSFGWINASFHADAAHFRLRAESMAAYHRLAGQMDLAPVRWTGCLCWEDAGAGLDQQAADLQALGYGVEIIDRAAFAAREPHVANPPDRALAFEAEGVAETAPLAHALIEAAMGLGARLLLGVQALGVETRGDAVCGVRIAQGVIPADRVVICGGTGSVGLLDGVGVALPMLSRPGLLLRSAPVAPVLSHVMAAPGQEFRQDVAGRIIAPTSPNHQSDSADEVTERPDLLADAAMARLQAMLPEVALRWEQVTQAMRPVPQDGLPVMGPCGPQGLHTAVMHSGITLAPLAGELVAAGVLDQPLTNHQNDLIAPYAPQRFQDRSGHIFDQMS</sequence>
<dbReference type="PANTHER" id="PTHR13847">
    <property type="entry name" value="SARCOSINE DEHYDROGENASE-RELATED"/>
    <property type="match status" value="1"/>
</dbReference>